<keyword evidence="3" id="KW-0460">Magnesium</keyword>
<dbReference type="Gene3D" id="1.20.120.1600">
    <property type="match status" value="1"/>
</dbReference>
<sequence>MQFFRRWQPPKIISFDLDDTLYDNVPVMQTAEYSVQQYIVDKFPETAAWDVSHWRQLRDKVSQSDPALASDMTELRIRTLQHGLEQFGVVNAATHAHDIMDHFLLHRSNFEPPKESLELLQQLAERYELIALSNGNVDTRKIGLSDYFSLIVQPGNGVRGKPLPDMFLKAQQHFPAIKPEEFLHVGDHPYSDVLGAQRHGWQSVWLTSGLGRVQHLSILPTVKIDHLAQLTSLLLS</sequence>
<dbReference type="AlphaFoldDB" id="A0A432YLY9"/>
<dbReference type="InterPro" id="IPR036412">
    <property type="entry name" value="HAD-like_sf"/>
</dbReference>
<dbReference type="GO" id="GO:0009231">
    <property type="term" value="P:riboflavin biosynthetic process"/>
    <property type="evidence" value="ECO:0007669"/>
    <property type="project" value="TreeGrafter"/>
</dbReference>
<protein>
    <submittedName>
        <fullName evidence="4">Phosphoesterase</fullName>
    </submittedName>
</protein>
<dbReference type="PANTHER" id="PTHR46470:SF4">
    <property type="entry name" value="5-AMINO-6-(5-PHOSPHO-D-RIBITYLAMINO)URACIL PHOSPHATASE YIGB"/>
    <property type="match status" value="1"/>
</dbReference>
<dbReference type="NCBIfam" id="TIGR01549">
    <property type="entry name" value="HAD-SF-IA-v1"/>
    <property type="match status" value="1"/>
</dbReference>
<reference evidence="4 5" key="1">
    <citation type="journal article" date="2011" name="Front. Microbiol.">
        <title>Genomic signatures of strain selection and enhancement in Bacillus atrophaeus var. globigii, a historical biowarfare simulant.</title>
        <authorList>
            <person name="Gibbons H.S."/>
            <person name="Broomall S.M."/>
            <person name="McNew L.A."/>
            <person name="Daligault H."/>
            <person name="Chapman C."/>
            <person name="Bruce D."/>
            <person name="Karavis M."/>
            <person name="Krepps M."/>
            <person name="McGregor P.A."/>
            <person name="Hong C."/>
            <person name="Park K.H."/>
            <person name="Akmal A."/>
            <person name="Feldman A."/>
            <person name="Lin J.S."/>
            <person name="Chang W.E."/>
            <person name="Higgs B.W."/>
            <person name="Demirev P."/>
            <person name="Lindquist J."/>
            <person name="Liem A."/>
            <person name="Fochler E."/>
            <person name="Read T.D."/>
            <person name="Tapia R."/>
            <person name="Johnson S."/>
            <person name="Bishop-Lilly K.A."/>
            <person name="Detter C."/>
            <person name="Han C."/>
            <person name="Sozhamannan S."/>
            <person name="Rosenzweig C.N."/>
            <person name="Skowronski E.W."/>
        </authorList>
    </citation>
    <scope>NUCLEOTIDE SEQUENCE [LARGE SCALE GENOMIC DNA]</scope>
    <source>
        <strain evidence="4 5">TPS4-2</strain>
    </source>
</reference>
<dbReference type="PANTHER" id="PTHR46470">
    <property type="entry name" value="N-ACYLNEURAMINATE-9-PHOSPHATASE"/>
    <property type="match status" value="1"/>
</dbReference>
<keyword evidence="2" id="KW-0378">Hydrolase</keyword>
<evidence type="ECO:0000256" key="2">
    <source>
        <dbReference type="ARBA" id="ARBA00022801"/>
    </source>
</evidence>
<name>A0A432YLY9_9GAMM</name>
<comment type="cofactor">
    <cofactor evidence="1">
        <name>Mg(2+)</name>
        <dbReference type="ChEBI" id="CHEBI:18420"/>
    </cofactor>
</comment>
<dbReference type="Gene3D" id="3.40.50.1000">
    <property type="entry name" value="HAD superfamily/HAD-like"/>
    <property type="match status" value="1"/>
</dbReference>
<accession>A0A432YLY9</accession>
<dbReference type="SFLD" id="SFLDG01129">
    <property type="entry name" value="C1.5:_HAD__Beta-PGM__Phosphata"/>
    <property type="match status" value="1"/>
</dbReference>
<dbReference type="SUPFAM" id="SSF56784">
    <property type="entry name" value="HAD-like"/>
    <property type="match status" value="1"/>
</dbReference>
<evidence type="ECO:0000313" key="4">
    <source>
        <dbReference type="EMBL" id="RUO61966.1"/>
    </source>
</evidence>
<evidence type="ECO:0000313" key="5">
    <source>
        <dbReference type="Proteomes" id="UP000288361"/>
    </source>
</evidence>
<organism evidence="4 5">
    <name type="scientific">Idiomarina piscisalsi</name>
    <dbReference type="NCBI Taxonomy" id="1096243"/>
    <lineage>
        <taxon>Bacteria</taxon>
        <taxon>Pseudomonadati</taxon>
        <taxon>Pseudomonadota</taxon>
        <taxon>Gammaproteobacteria</taxon>
        <taxon>Alteromonadales</taxon>
        <taxon>Idiomarinaceae</taxon>
        <taxon>Idiomarina</taxon>
    </lineage>
</organism>
<dbReference type="SFLD" id="SFLDS00003">
    <property type="entry name" value="Haloacid_Dehalogenase"/>
    <property type="match status" value="1"/>
</dbReference>
<dbReference type="Proteomes" id="UP000288361">
    <property type="component" value="Unassembled WGS sequence"/>
</dbReference>
<dbReference type="InterPro" id="IPR023214">
    <property type="entry name" value="HAD_sf"/>
</dbReference>
<dbReference type="Pfam" id="PF00702">
    <property type="entry name" value="Hydrolase"/>
    <property type="match status" value="1"/>
</dbReference>
<dbReference type="GO" id="GO:0016787">
    <property type="term" value="F:hydrolase activity"/>
    <property type="evidence" value="ECO:0007669"/>
    <property type="project" value="UniProtKB-KW"/>
</dbReference>
<comment type="caution">
    <text evidence="4">The sequence shown here is derived from an EMBL/GenBank/DDBJ whole genome shotgun (WGS) entry which is preliminary data.</text>
</comment>
<proteinExistence type="predicted"/>
<evidence type="ECO:0000256" key="1">
    <source>
        <dbReference type="ARBA" id="ARBA00001946"/>
    </source>
</evidence>
<dbReference type="EMBL" id="PIQA01000013">
    <property type="protein sequence ID" value="RUO61966.1"/>
    <property type="molecule type" value="Genomic_DNA"/>
</dbReference>
<evidence type="ECO:0000256" key="3">
    <source>
        <dbReference type="ARBA" id="ARBA00022842"/>
    </source>
</evidence>
<dbReference type="InterPro" id="IPR051400">
    <property type="entry name" value="HAD-like_hydrolase"/>
</dbReference>
<dbReference type="InterPro" id="IPR006439">
    <property type="entry name" value="HAD-SF_hydro_IA"/>
</dbReference>
<gene>
    <name evidence="4" type="ORF">CWI73_10865</name>
</gene>
<dbReference type="RefSeq" id="WP_126752799.1">
    <property type="nucleotide sequence ID" value="NZ_JBHUMT010000003.1"/>
</dbReference>